<dbReference type="InterPro" id="IPR047817">
    <property type="entry name" value="ABC2_TM_bact-type"/>
</dbReference>
<evidence type="ECO:0000256" key="2">
    <source>
        <dbReference type="ARBA" id="ARBA00022692"/>
    </source>
</evidence>
<evidence type="ECO:0000313" key="9">
    <source>
        <dbReference type="Proteomes" id="UP000661607"/>
    </source>
</evidence>
<keyword evidence="2 6" id="KW-0812">Transmembrane</keyword>
<feature type="transmembrane region" description="Helical" evidence="6">
    <location>
        <begin position="102"/>
        <end position="128"/>
    </location>
</feature>
<dbReference type="PIRSF" id="PIRSF006648">
    <property type="entry name" value="DrrB"/>
    <property type="match status" value="1"/>
</dbReference>
<dbReference type="InterPro" id="IPR051784">
    <property type="entry name" value="Nod_factor_ABC_transporter"/>
</dbReference>
<sequence>MTAVAVEVTSLVRRNLIHLRRRPELLVFSIVEPVVLVLLFRYVFGGAVGLSTDLAYADFMVPGILVQTVTLGSITIGAGLAQDLRLGLMDRFRSLPISRVSVVASHALAGLLRSSVVVLVMALVGVAVGFRPAANPLQALLALILLWLYGVAMAWVTLTLALILKSVEATETIGLGLLFPLTMLSSAFVPIDTLPGPLRAFADHQPVTAAIDATRALLLDQPVGGDLWAAVAWSLAIVAALAPVTAMLYRRRIDR</sequence>
<keyword evidence="9" id="KW-1185">Reference proteome</keyword>
<feature type="transmembrane region" description="Helical" evidence="6">
    <location>
        <begin position="227"/>
        <end position="249"/>
    </location>
</feature>
<evidence type="ECO:0000259" key="7">
    <source>
        <dbReference type="PROSITE" id="PS51012"/>
    </source>
</evidence>
<keyword evidence="3 6" id="KW-1133">Transmembrane helix</keyword>
<dbReference type="Proteomes" id="UP000661607">
    <property type="component" value="Unassembled WGS sequence"/>
</dbReference>
<organism evidence="8 9">
    <name type="scientific">Nonomuraea africana</name>
    <dbReference type="NCBI Taxonomy" id="46171"/>
    <lineage>
        <taxon>Bacteria</taxon>
        <taxon>Bacillati</taxon>
        <taxon>Actinomycetota</taxon>
        <taxon>Actinomycetes</taxon>
        <taxon>Streptosporangiales</taxon>
        <taxon>Streptosporangiaceae</taxon>
        <taxon>Nonomuraea</taxon>
    </lineage>
</organism>
<evidence type="ECO:0000256" key="1">
    <source>
        <dbReference type="ARBA" id="ARBA00004141"/>
    </source>
</evidence>
<feature type="transmembrane region" description="Helical" evidence="6">
    <location>
        <begin position="173"/>
        <end position="191"/>
    </location>
</feature>
<comment type="similarity">
    <text evidence="6">Belongs to the ABC-2 integral membrane protein family.</text>
</comment>
<proteinExistence type="inferred from homology"/>
<name>A0ABR9KEM9_9ACTN</name>
<evidence type="ECO:0000313" key="8">
    <source>
        <dbReference type="EMBL" id="MBE1560476.1"/>
    </source>
</evidence>
<dbReference type="EMBL" id="JADBEF010000001">
    <property type="protein sequence ID" value="MBE1560476.1"/>
    <property type="molecule type" value="Genomic_DNA"/>
</dbReference>
<feature type="transmembrane region" description="Helical" evidence="6">
    <location>
        <begin position="64"/>
        <end position="81"/>
    </location>
</feature>
<keyword evidence="5" id="KW-0046">Antibiotic resistance</keyword>
<dbReference type="PANTHER" id="PTHR43229">
    <property type="entry name" value="NODULATION PROTEIN J"/>
    <property type="match status" value="1"/>
</dbReference>
<dbReference type="Pfam" id="PF01061">
    <property type="entry name" value="ABC2_membrane"/>
    <property type="match status" value="1"/>
</dbReference>
<gene>
    <name evidence="8" type="ORF">H4W81_003255</name>
</gene>
<comment type="subcellular location">
    <subcellularLocation>
        <location evidence="6">Cell membrane</location>
        <topology evidence="6">Multi-pass membrane protein</topology>
    </subcellularLocation>
    <subcellularLocation>
        <location evidence="1">Membrane</location>
        <topology evidence="1">Multi-pass membrane protein</topology>
    </subcellularLocation>
</comment>
<feature type="domain" description="ABC transmembrane type-2" evidence="7">
    <location>
        <begin position="24"/>
        <end position="252"/>
    </location>
</feature>
<protein>
    <recommendedName>
        <fullName evidence="6">Transport permease protein</fullName>
    </recommendedName>
</protein>
<accession>A0ABR9KEM9</accession>
<evidence type="ECO:0000256" key="4">
    <source>
        <dbReference type="ARBA" id="ARBA00023136"/>
    </source>
</evidence>
<evidence type="ECO:0000256" key="6">
    <source>
        <dbReference type="RuleBase" id="RU361157"/>
    </source>
</evidence>
<evidence type="ECO:0000256" key="5">
    <source>
        <dbReference type="ARBA" id="ARBA00023251"/>
    </source>
</evidence>
<comment type="caution">
    <text evidence="8">The sequence shown here is derived from an EMBL/GenBank/DDBJ whole genome shotgun (WGS) entry which is preliminary data.</text>
</comment>
<dbReference type="PROSITE" id="PS51012">
    <property type="entry name" value="ABC_TM2"/>
    <property type="match status" value="1"/>
</dbReference>
<feature type="transmembrane region" description="Helical" evidence="6">
    <location>
        <begin position="140"/>
        <end position="164"/>
    </location>
</feature>
<dbReference type="RefSeq" id="WP_192775545.1">
    <property type="nucleotide sequence ID" value="NZ_BAAASY010000040.1"/>
</dbReference>
<evidence type="ECO:0000256" key="3">
    <source>
        <dbReference type="ARBA" id="ARBA00022989"/>
    </source>
</evidence>
<keyword evidence="6" id="KW-1003">Cell membrane</keyword>
<dbReference type="InterPro" id="IPR013525">
    <property type="entry name" value="ABC2_TM"/>
</dbReference>
<dbReference type="PANTHER" id="PTHR43229:SF2">
    <property type="entry name" value="NODULATION PROTEIN J"/>
    <property type="match status" value="1"/>
</dbReference>
<dbReference type="InterPro" id="IPR000412">
    <property type="entry name" value="ABC_2_transport"/>
</dbReference>
<reference evidence="8 9" key="1">
    <citation type="submission" date="2020-10" db="EMBL/GenBank/DDBJ databases">
        <title>Sequencing the genomes of 1000 actinobacteria strains.</title>
        <authorList>
            <person name="Klenk H.-P."/>
        </authorList>
    </citation>
    <scope>NUCLEOTIDE SEQUENCE [LARGE SCALE GENOMIC DNA]</scope>
    <source>
        <strain evidence="8 9">DSM 43748</strain>
    </source>
</reference>
<keyword evidence="6" id="KW-0813">Transport</keyword>
<keyword evidence="4 6" id="KW-0472">Membrane</keyword>
<feature type="transmembrane region" description="Helical" evidence="6">
    <location>
        <begin position="25"/>
        <end position="44"/>
    </location>
</feature>